<protein>
    <recommendedName>
        <fullName evidence="3">SGNH hydrolase-type esterase domain-containing protein</fullName>
    </recommendedName>
</protein>
<dbReference type="OrthoDB" id="544608at2759"/>
<dbReference type="Gene3D" id="3.40.50.1110">
    <property type="entry name" value="SGNH hydrolase"/>
    <property type="match status" value="1"/>
</dbReference>
<dbReference type="InterPro" id="IPR036514">
    <property type="entry name" value="SGNH_hydro_sf"/>
</dbReference>
<accession>A0A2P6V1W4</accession>
<dbReference type="PANTHER" id="PTHR34407">
    <property type="entry name" value="EXPRESSED PROTEIN"/>
    <property type="match status" value="1"/>
</dbReference>
<name>A0A2P6V1W4_9CHLO</name>
<dbReference type="Proteomes" id="UP000239649">
    <property type="component" value="Unassembled WGS sequence"/>
</dbReference>
<gene>
    <name evidence="1" type="ORF">C2E20_8267</name>
</gene>
<evidence type="ECO:0000313" key="1">
    <source>
        <dbReference type="EMBL" id="PSC68081.1"/>
    </source>
</evidence>
<keyword evidence="2" id="KW-1185">Reference proteome</keyword>
<proteinExistence type="predicted"/>
<dbReference type="SUPFAM" id="SSF52266">
    <property type="entry name" value="SGNH hydrolase"/>
    <property type="match status" value="1"/>
</dbReference>
<reference evidence="1 2" key="1">
    <citation type="journal article" date="2018" name="Plant J.">
        <title>Genome sequences of Chlorella sorokiniana UTEX 1602 and Micractinium conductrix SAG 241.80: implications to maltose excretion by a green alga.</title>
        <authorList>
            <person name="Arriola M.B."/>
            <person name="Velmurugan N."/>
            <person name="Zhang Y."/>
            <person name="Plunkett M.H."/>
            <person name="Hondzo H."/>
            <person name="Barney B.M."/>
        </authorList>
    </citation>
    <scope>NUCLEOTIDE SEQUENCE [LARGE SCALE GENOMIC DNA]</scope>
    <source>
        <strain evidence="1 2">SAG 241.80</strain>
    </source>
</reference>
<dbReference type="AlphaFoldDB" id="A0A2P6V1W4"/>
<sequence>MPWHPLLTREELLRGLAYFGSGARLHRLARKLLAGKPIKVFTLGGSVTGGGGASHPPDNSYVQRFFKFIQKSFPHSGHVLQNKAISASTAFLYSHCLQHHVPPDADLVSLEFSVNERSDAPFQSIERRSYEQLLRRLLALPGRPAVIMLHHYGWWEAAGDGLDRGLYYRQPEADLTTLAQYYDVPAVSVRAATYHLMQAGVRKFKVNRVAMAGRPHRFLAANGSLEWGDIPASPPRPAIRANFFYQDSLHPYDPGHQTLAELLAEPLVRAVWEVQAGLALAEADLRKDPHLKRKRLPPPMIPGNADGASGVCAMQEEFKGVVVDQEGFEYAPERPSASDFMHQKWGWRGAKPGAWAELELDTRASSSSASASGINSSSEADGETVVWLSHLRSYQGMGTARVACVGGCTCDEATLDGTWEQRVSLFWITRFAVSRHRRCRIRVTITDEPGQFPEEGHKVSLVAVMVTHAPLTEQGSLSRVEQLEFNV</sequence>
<evidence type="ECO:0000313" key="2">
    <source>
        <dbReference type="Proteomes" id="UP000239649"/>
    </source>
</evidence>
<organism evidence="1 2">
    <name type="scientific">Micractinium conductrix</name>
    <dbReference type="NCBI Taxonomy" id="554055"/>
    <lineage>
        <taxon>Eukaryota</taxon>
        <taxon>Viridiplantae</taxon>
        <taxon>Chlorophyta</taxon>
        <taxon>core chlorophytes</taxon>
        <taxon>Trebouxiophyceae</taxon>
        <taxon>Chlorellales</taxon>
        <taxon>Chlorellaceae</taxon>
        <taxon>Chlorella clade</taxon>
        <taxon>Micractinium</taxon>
    </lineage>
</organism>
<evidence type="ECO:0008006" key="3">
    <source>
        <dbReference type="Google" id="ProtNLM"/>
    </source>
</evidence>
<comment type="caution">
    <text evidence="1">The sequence shown here is derived from an EMBL/GenBank/DDBJ whole genome shotgun (WGS) entry which is preliminary data.</text>
</comment>
<dbReference type="EMBL" id="LHPF02000042">
    <property type="protein sequence ID" value="PSC68081.1"/>
    <property type="molecule type" value="Genomic_DNA"/>
</dbReference>
<dbReference type="PANTHER" id="PTHR34407:SF1">
    <property type="entry name" value="SGNH HYDROLASE-TYPE ESTERASE DOMAIN-CONTAINING PROTEIN"/>
    <property type="match status" value="1"/>
</dbReference>